<organism evidence="2">
    <name type="scientific">Arcella intermedia</name>
    <dbReference type="NCBI Taxonomy" id="1963864"/>
    <lineage>
        <taxon>Eukaryota</taxon>
        <taxon>Amoebozoa</taxon>
        <taxon>Tubulinea</taxon>
        <taxon>Elardia</taxon>
        <taxon>Arcellinida</taxon>
        <taxon>Sphaerothecina</taxon>
        <taxon>Arcellidae</taxon>
        <taxon>Arcella</taxon>
    </lineage>
</organism>
<dbReference type="AlphaFoldDB" id="A0A6B2LHD4"/>
<keyword evidence="1" id="KW-0812">Transmembrane</keyword>
<keyword evidence="1" id="KW-1133">Transmembrane helix</keyword>
<feature type="transmembrane region" description="Helical" evidence="1">
    <location>
        <begin position="92"/>
        <end position="117"/>
    </location>
</feature>
<feature type="transmembrane region" description="Helical" evidence="1">
    <location>
        <begin position="5"/>
        <end position="23"/>
    </location>
</feature>
<accession>A0A6B2LHD4</accession>
<protein>
    <submittedName>
        <fullName evidence="2">Uncharacterized protein</fullName>
    </submittedName>
</protein>
<feature type="transmembrane region" description="Helical" evidence="1">
    <location>
        <begin position="62"/>
        <end position="80"/>
    </location>
</feature>
<evidence type="ECO:0000313" key="2">
    <source>
        <dbReference type="EMBL" id="NDV36499.1"/>
    </source>
</evidence>
<keyword evidence="1" id="KW-0472">Membrane</keyword>
<reference evidence="2" key="1">
    <citation type="journal article" date="2020" name="J. Eukaryot. Microbiol.">
        <title>De novo Sequencing, Assembly and Annotation of the Transcriptome for the Free-Living Testate Amoeba Arcella intermedia.</title>
        <authorList>
            <person name="Ribeiro G.M."/>
            <person name="Porfirio-Sousa A.L."/>
            <person name="Maurer-Alcala X.X."/>
            <person name="Katz L.A."/>
            <person name="Lahr D.J.G."/>
        </authorList>
    </citation>
    <scope>NUCLEOTIDE SEQUENCE</scope>
</reference>
<feature type="transmembrane region" description="Helical" evidence="1">
    <location>
        <begin position="174"/>
        <end position="195"/>
    </location>
</feature>
<proteinExistence type="predicted"/>
<sequence>MVSGAIGGFGGMVLAGIILFSLFEITTTIAFSIIFGIGFLILGLALGWRIFKTIEGNLKKSVLMLLAMMVFASGICSFFINKTWFPDIQNGGRAVMTGLVGLSFSFSVTFIFTELLSIGPCERCCNQSNPIFSSPKQIFGLFVVGLILGVVSGVIFGVTYSSELDGKMNIEDDAVISLPLAVVAGFLYGCFNQWWRMREAYQKIEEQKKYQSQQDSKF</sequence>
<name>A0A6B2LHD4_9EUKA</name>
<evidence type="ECO:0000256" key="1">
    <source>
        <dbReference type="SAM" id="Phobius"/>
    </source>
</evidence>
<dbReference type="EMBL" id="GIBP01007530">
    <property type="protein sequence ID" value="NDV36499.1"/>
    <property type="molecule type" value="Transcribed_RNA"/>
</dbReference>
<feature type="transmembrane region" description="Helical" evidence="1">
    <location>
        <begin position="29"/>
        <end position="50"/>
    </location>
</feature>
<feature type="transmembrane region" description="Helical" evidence="1">
    <location>
        <begin position="138"/>
        <end position="162"/>
    </location>
</feature>